<dbReference type="RefSeq" id="WP_020039510.1">
    <property type="nucleotide sequence ID" value="NZ_KE557275.1"/>
</dbReference>
<sequence>MDASLLDRLRRHIEDRAPGEFHFPEVYGAGWKALPIGDRVRLGHAFLDAVRRGDLPGVEDTGRKADGGRIYRKIG</sequence>
<evidence type="ECO:0008006" key="3">
    <source>
        <dbReference type="Google" id="ProtNLM"/>
    </source>
</evidence>
<reference evidence="2" key="1">
    <citation type="journal article" date="2014" name="Stand. Genomic Sci.">
        <title>Genome sequence of the exopolysaccharide-producing Salipiger mucosus type strain (DSM 16094(T)), a moderately halophilic member of the Roseobacter clade.</title>
        <authorList>
            <person name="Riedel T."/>
            <person name="Spring S."/>
            <person name="Fiebig A."/>
            <person name="Petersen J."/>
            <person name="Kyrpides N.C."/>
            <person name="Goker M."/>
            <person name="Klenk H.P."/>
        </authorList>
    </citation>
    <scope>NUCLEOTIDE SEQUENCE [LARGE SCALE GENOMIC DNA]</scope>
    <source>
        <strain evidence="2">DSM 16094</strain>
    </source>
</reference>
<protein>
    <recommendedName>
        <fullName evidence="3">DUF1413 domain-containing protein</fullName>
    </recommendedName>
</protein>
<dbReference type="STRING" id="1123237.Salmuc_05231"/>
<accession>S9QS75</accession>
<keyword evidence="2" id="KW-1185">Reference proteome</keyword>
<dbReference type="AlphaFoldDB" id="S9QS75"/>
<dbReference type="HOGENOM" id="CLU_2717619_0_0_5"/>
<organism evidence="1 2">
    <name type="scientific">Salipiger mucosus DSM 16094</name>
    <dbReference type="NCBI Taxonomy" id="1123237"/>
    <lineage>
        <taxon>Bacteria</taxon>
        <taxon>Pseudomonadati</taxon>
        <taxon>Pseudomonadota</taxon>
        <taxon>Alphaproteobacteria</taxon>
        <taxon>Rhodobacterales</taxon>
        <taxon>Roseobacteraceae</taxon>
        <taxon>Salipiger</taxon>
    </lineage>
</organism>
<evidence type="ECO:0000313" key="1">
    <source>
        <dbReference type="EMBL" id="EPX82482.1"/>
    </source>
</evidence>
<evidence type="ECO:0000313" key="2">
    <source>
        <dbReference type="Proteomes" id="UP000015347"/>
    </source>
</evidence>
<gene>
    <name evidence="1" type="ORF">Salmuc_05231</name>
</gene>
<dbReference type="eggNOG" id="ENOG5034C83">
    <property type="taxonomic scope" value="Bacteria"/>
</dbReference>
<dbReference type="Pfam" id="PF07205">
    <property type="entry name" value="DUF1413"/>
    <property type="match status" value="1"/>
</dbReference>
<name>S9QS75_9RHOB</name>
<dbReference type="Proteomes" id="UP000015347">
    <property type="component" value="Unassembled WGS sequence"/>
</dbReference>
<dbReference type="EMBL" id="APVH01000021">
    <property type="protein sequence ID" value="EPX82482.1"/>
    <property type="molecule type" value="Genomic_DNA"/>
</dbReference>
<dbReference type="OrthoDB" id="7631703at2"/>
<dbReference type="InterPro" id="IPR010813">
    <property type="entry name" value="DUF1413"/>
</dbReference>
<proteinExistence type="predicted"/>
<comment type="caution">
    <text evidence="1">The sequence shown here is derived from an EMBL/GenBank/DDBJ whole genome shotgun (WGS) entry which is preliminary data.</text>
</comment>